<comment type="caution">
    <text evidence="7">The sequence shown here is derived from an EMBL/GenBank/DDBJ whole genome shotgun (WGS) entry which is preliminary data.</text>
</comment>
<feature type="transmembrane region" description="Helical" evidence="6">
    <location>
        <begin position="293"/>
        <end position="311"/>
    </location>
</feature>
<name>A0A502CFC0_9SPHN</name>
<gene>
    <name evidence="7" type="ORF">EAH84_09685</name>
</gene>
<evidence type="ECO:0000313" key="8">
    <source>
        <dbReference type="Proteomes" id="UP000318413"/>
    </source>
</evidence>
<dbReference type="GO" id="GO:0016020">
    <property type="term" value="C:membrane"/>
    <property type="evidence" value="ECO:0007669"/>
    <property type="project" value="UniProtKB-SubCell"/>
</dbReference>
<feature type="transmembrane region" description="Helical" evidence="6">
    <location>
        <begin position="357"/>
        <end position="377"/>
    </location>
</feature>
<dbReference type="EMBL" id="RCZK01000006">
    <property type="protein sequence ID" value="TPG12415.1"/>
    <property type="molecule type" value="Genomic_DNA"/>
</dbReference>
<evidence type="ECO:0000313" key="7">
    <source>
        <dbReference type="EMBL" id="TPG12415.1"/>
    </source>
</evidence>
<dbReference type="PANTHER" id="PTHR21716:SF16">
    <property type="entry name" value="BLL1467 PROTEIN"/>
    <property type="match status" value="1"/>
</dbReference>
<protein>
    <submittedName>
        <fullName evidence="7">AI-2E family transporter</fullName>
    </submittedName>
</protein>
<dbReference type="RefSeq" id="WP_140871291.1">
    <property type="nucleotide sequence ID" value="NZ_RCZK01000006.1"/>
</dbReference>
<feature type="transmembrane region" description="Helical" evidence="6">
    <location>
        <begin position="248"/>
        <end position="273"/>
    </location>
</feature>
<feature type="transmembrane region" description="Helical" evidence="6">
    <location>
        <begin position="106"/>
        <end position="128"/>
    </location>
</feature>
<dbReference type="OrthoDB" id="9799225at2"/>
<dbReference type="InterPro" id="IPR002549">
    <property type="entry name" value="AI-2E-like"/>
</dbReference>
<feature type="transmembrane region" description="Helical" evidence="6">
    <location>
        <begin position="323"/>
        <end position="345"/>
    </location>
</feature>
<dbReference type="PANTHER" id="PTHR21716">
    <property type="entry name" value="TRANSMEMBRANE PROTEIN"/>
    <property type="match status" value="1"/>
</dbReference>
<comment type="similarity">
    <text evidence="2">Belongs to the autoinducer-2 exporter (AI-2E) (TC 2.A.86) family.</text>
</comment>
<reference evidence="7 8" key="1">
    <citation type="journal article" date="2019" name="Environ. Microbiol.">
        <title>Species interactions and distinct microbial communities in high Arctic permafrost affected cryosols are associated with the CH4 and CO2 gas fluxes.</title>
        <authorList>
            <person name="Altshuler I."/>
            <person name="Hamel J."/>
            <person name="Turney S."/>
            <person name="Magnuson E."/>
            <person name="Levesque R."/>
            <person name="Greer C."/>
            <person name="Whyte L.G."/>
        </authorList>
    </citation>
    <scope>NUCLEOTIDE SEQUENCE [LARGE SCALE GENOMIC DNA]</scope>
    <source>
        <strain evidence="7 8">S5.1</strain>
    </source>
</reference>
<feature type="transmembrane region" description="Helical" evidence="6">
    <location>
        <begin position="76"/>
        <end position="94"/>
    </location>
</feature>
<evidence type="ECO:0000256" key="4">
    <source>
        <dbReference type="ARBA" id="ARBA00022989"/>
    </source>
</evidence>
<proteinExistence type="inferred from homology"/>
<dbReference type="Proteomes" id="UP000318413">
    <property type="component" value="Unassembled WGS sequence"/>
</dbReference>
<evidence type="ECO:0000256" key="1">
    <source>
        <dbReference type="ARBA" id="ARBA00004141"/>
    </source>
</evidence>
<sequence length="422" mass="44608">MADLGIDSTDLPPPDARDDALARDVAARASGAGGLSPAEAFRVAGRRDRLLAALTLIAGAGLVLATPFALKSGAEFFLPVTIALVIAVALVPVLQWLERRRVPSPIAAILCILAFLLLANIAIAAIVVPATDFFRLLPTRIPRIQQNLSPLLDLYSTLEKSVNKMLRQVAAAPVHAQTQSAVAPPNSILELAATSAPTVVVQFVFSILTVFFFLAGWTRMRQQTITGRSSFDGAMATARVIQDVVDDVSAYLGTITLINIVLGLSVALALYLIGMPYPLMWGGIVALLNYIPYFGPVIAAFLLALGGLMTFSDVWVAMLPPAVMYGLHLIEANAITPVVVGHRLTINPIMILISLSFWSWVWGTAGALLAVPLLIIIQTVIRAAGKPDIAGFLFEHGTLVDGPRTRAAAADDANGGIDPSGG</sequence>
<evidence type="ECO:0000256" key="5">
    <source>
        <dbReference type="ARBA" id="ARBA00023136"/>
    </source>
</evidence>
<evidence type="ECO:0000256" key="6">
    <source>
        <dbReference type="SAM" id="Phobius"/>
    </source>
</evidence>
<organism evidence="7 8">
    <name type="scientific">Sphingomonas oligophenolica</name>
    <dbReference type="NCBI Taxonomy" id="301154"/>
    <lineage>
        <taxon>Bacteria</taxon>
        <taxon>Pseudomonadati</taxon>
        <taxon>Pseudomonadota</taxon>
        <taxon>Alphaproteobacteria</taxon>
        <taxon>Sphingomonadales</taxon>
        <taxon>Sphingomonadaceae</taxon>
        <taxon>Sphingomonas</taxon>
    </lineage>
</organism>
<comment type="subcellular location">
    <subcellularLocation>
        <location evidence="1">Membrane</location>
        <topology evidence="1">Multi-pass membrane protein</topology>
    </subcellularLocation>
</comment>
<evidence type="ECO:0000256" key="3">
    <source>
        <dbReference type="ARBA" id="ARBA00022692"/>
    </source>
</evidence>
<feature type="transmembrane region" description="Helical" evidence="6">
    <location>
        <begin position="50"/>
        <end position="70"/>
    </location>
</feature>
<keyword evidence="3 6" id="KW-0812">Transmembrane</keyword>
<keyword evidence="5 6" id="KW-0472">Membrane</keyword>
<dbReference type="AlphaFoldDB" id="A0A502CFC0"/>
<dbReference type="GO" id="GO:0055085">
    <property type="term" value="P:transmembrane transport"/>
    <property type="evidence" value="ECO:0007669"/>
    <property type="project" value="TreeGrafter"/>
</dbReference>
<keyword evidence="4 6" id="KW-1133">Transmembrane helix</keyword>
<accession>A0A502CFC0</accession>
<dbReference type="Pfam" id="PF01594">
    <property type="entry name" value="AI-2E_transport"/>
    <property type="match status" value="1"/>
</dbReference>
<feature type="transmembrane region" description="Helical" evidence="6">
    <location>
        <begin position="199"/>
        <end position="218"/>
    </location>
</feature>
<keyword evidence="8" id="KW-1185">Reference proteome</keyword>
<evidence type="ECO:0000256" key="2">
    <source>
        <dbReference type="ARBA" id="ARBA00009773"/>
    </source>
</evidence>